<keyword evidence="4" id="KW-1185">Reference proteome</keyword>
<evidence type="ECO:0000256" key="1">
    <source>
        <dbReference type="SAM" id="MobiDB-lite"/>
    </source>
</evidence>
<evidence type="ECO:0000313" key="4">
    <source>
        <dbReference type="Proteomes" id="UP000481153"/>
    </source>
</evidence>
<dbReference type="AlphaFoldDB" id="A0A6G0XTM3"/>
<comment type="caution">
    <text evidence="3">The sequence shown here is derived from an EMBL/GenBank/DDBJ whole genome shotgun (WGS) entry which is preliminary data.</text>
</comment>
<keyword evidence="2" id="KW-0472">Membrane</keyword>
<evidence type="ECO:0000256" key="2">
    <source>
        <dbReference type="SAM" id="Phobius"/>
    </source>
</evidence>
<dbReference type="EMBL" id="VJMJ01000012">
    <property type="protein sequence ID" value="KAF0743719.1"/>
    <property type="molecule type" value="Genomic_DNA"/>
</dbReference>
<feature type="transmembrane region" description="Helical" evidence="2">
    <location>
        <begin position="37"/>
        <end position="59"/>
    </location>
</feature>
<feature type="region of interest" description="Disordered" evidence="1">
    <location>
        <begin position="101"/>
        <end position="148"/>
    </location>
</feature>
<dbReference type="Proteomes" id="UP000481153">
    <property type="component" value="Unassembled WGS sequence"/>
</dbReference>
<reference evidence="3 4" key="1">
    <citation type="submission" date="2019-07" db="EMBL/GenBank/DDBJ databases">
        <title>Genomics analysis of Aphanomyces spp. identifies a new class of oomycete effector associated with host adaptation.</title>
        <authorList>
            <person name="Gaulin E."/>
        </authorList>
    </citation>
    <scope>NUCLEOTIDE SEQUENCE [LARGE SCALE GENOMIC DNA]</scope>
    <source>
        <strain evidence="3 4">ATCC 201684</strain>
    </source>
</reference>
<proteinExistence type="predicted"/>
<keyword evidence="2" id="KW-1133">Transmembrane helix</keyword>
<dbReference type="VEuPathDB" id="FungiDB:AeMF1_020907"/>
<name>A0A6G0XTM3_9STRA</name>
<feature type="compositionally biased region" description="Basic and acidic residues" evidence="1">
    <location>
        <begin position="121"/>
        <end position="136"/>
    </location>
</feature>
<organism evidence="3 4">
    <name type="scientific">Aphanomyces euteiches</name>
    <dbReference type="NCBI Taxonomy" id="100861"/>
    <lineage>
        <taxon>Eukaryota</taxon>
        <taxon>Sar</taxon>
        <taxon>Stramenopiles</taxon>
        <taxon>Oomycota</taxon>
        <taxon>Saprolegniomycetes</taxon>
        <taxon>Saprolegniales</taxon>
        <taxon>Verrucalvaceae</taxon>
        <taxon>Aphanomyces</taxon>
    </lineage>
</organism>
<keyword evidence="2" id="KW-0812">Transmembrane</keyword>
<protein>
    <submittedName>
        <fullName evidence="3">Uncharacterized protein</fullName>
    </submittedName>
</protein>
<sequence length="148" mass="16948">MEFYSDTCIKDYEFNLELEHKTLADFVMGPNFYCLNITVRLIVILLLEHVLLVVVYFFMAKVPGIPKHLQAVMDAREHKFKKMLEACEAVLPLAQEAVAVKSPQADKTPPPPLTTQKSKSPLKEKLDTMKRRESMNPDKAALARQWSE</sequence>
<accession>A0A6G0XTM3</accession>
<gene>
    <name evidence="3" type="ORF">Ae201684_001376</name>
</gene>
<evidence type="ECO:0000313" key="3">
    <source>
        <dbReference type="EMBL" id="KAF0743719.1"/>
    </source>
</evidence>